<dbReference type="NCBIfam" id="TIGR00136">
    <property type="entry name" value="mnmG_gidA"/>
    <property type="match status" value="1"/>
</dbReference>
<dbReference type="InterPro" id="IPR002218">
    <property type="entry name" value="MnmG-rel"/>
</dbReference>
<dbReference type="Pfam" id="PF01134">
    <property type="entry name" value="GIDA"/>
    <property type="match status" value="1"/>
</dbReference>
<keyword evidence="7 11" id="KW-0274">FAD</keyword>
<gene>
    <name evidence="11" type="primary">mnmG</name>
    <name evidence="11" type="synonym">gidA</name>
    <name evidence="13" type="ORF">C9I73_071</name>
</gene>
<evidence type="ECO:0000256" key="11">
    <source>
        <dbReference type="HAMAP-Rule" id="MF_00129"/>
    </source>
</evidence>
<comment type="function">
    <text evidence="2 11">NAD-binding protein involved in the addition of a carboxymethylaminomethyl (cmnm) group at the wobble position (U34) of certain tRNAs, forming tRNA-cmnm(5)s(2)U34.</text>
</comment>
<keyword evidence="5 11" id="KW-0285">Flavoprotein</keyword>
<dbReference type="Gene3D" id="3.50.50.60">
    <property type="entry name" value="FAD/NAD(P)-binding domain"/>
    <property type="match status" value="2"/>
</dbReference>
<dbReference type="InterPro" id="IPR026904">
    <property type="entry name" value="MnmG_C"/>
</dbReference>
<dbReference type="InterPro" id="IPR036188">
    <property type="entry name" value="FAD/NAD-bd_sf"/>
</dbReference>
<name>A0A346E0V6_9FLAO</name>
<evidence type="ECO:0000313" key="14">
    <source>
        <dbReference type="Proteomes" id="UP000257017"/>
    </source>
</evidence>
<dbReference type="InterPro" id="IPR040131">
    <property type="entry name" value="MnmG_N"/>
</dbReference>
<feature type="domain" description="tRNA uridine 5-carboxymethylaminomethyl modification enzyme C-terminal subdomain" evidence="12">
    <location>
        <begin position="503"/>
        <end position="574"/>
    </location>
</feature>
<dbReference type="InterPro" id="IPR044920">
    <property type="entry name" value="MnmG_C_subdom_sf"/>
</dbReference>
<dbReference type="PROSITE" id="PS01281">
    <property type="entry name" value="GIDA_2"/>
    <property type="match status" value="1"/>
</dbReference>
<comment type="similarity">
    <text evidence="3 11">Belongs to the MnmG family.</text>
</comment>
<evidence type="ECO:0000256" key="10">
    <source>
        <dbReference type="ARBA" id="ARBA00031800"/>
    </source>
</evidence>
<reference evidence="13 14" key="1">
    <citation type="submission" date="2018-03" db="EMBL/GenBank/DDBJ databases">
        <title>A parallel universe: an anciently diverged bacterial symbiosis in a Hawaiian planthopper (Hemiptera: Cixiidae) reveals rearranged nutritional responsibilities.</title>
        <authorList>
            <person name="Bennett G."/>
            <person name="Mao M."/>
        </authorList>
    </citation>
    <scope>NUCLEOTIDE SEQUENCE [LARGE SCALE GENOMIC DNA]</scope>
    <source>
        <strain evidence="13 14">OLIH</strain>
    </source>
</reference>
<dbReference type="Pfam" id="PF13932">
    <property type="entry name" value="SAM_GIDA_C"/>
    <property type="match status" value="1"/>
</dbReference>
<dbReference type="Proteomes" id="UP000257017">
    <property type="component" value="Chromosome"/>
</dbReference>
<dbReference type="AlphaFoldDB" id="A0A346E0V6"/>
<comment type="subcellular location">
    <subcellularLocation>
        <location evidence="11">Cytoplasm</location>
    </subcellularLocation>
</comment>
<keyword evidence="11" id="KW-0963">Cytoplasm</keyword>
<comment type="subunit">
    <text evidence="9 11">Homodimer. Heterotetramer of two MnmE and two MnmG subunits.</text>
</comment>
<dbReference type="InterPro" id="IPR020595">
    <property type="entry name" value="MnmG-rel_CS"/>
</dbReference>
<accession>A0A346E0V6</accession>
<dbReference type="Gene3D" id="1.10.150.570">
    <property type="entry name" value="GidA associated domain, C-terminal subdomain"/>
    <property type="match status" value="1"/>
</dbReference>
<dbReference type="RefSeq" id="WP_158380327.1">
    <property type="nucleotide sequence ID" value="NZ_CP028359.1"/>
</dbReference>
<protein>
    <recommendedName>
        <fullName evidence="4 11">tRNA uridine 5-carboxymethylaminomethyl modification enzyme MnmG</fullName>
    </recommendedName>
    <alternativeName>
        <fullName evidence="10 11">Glucose-inhibited division protein A</fullName>
    </alternativeName>
</protein>
<dbReference type="HAMAP" id="MF_00129">
    <property type="entry name" value="MnmG_GidA"/>
    <property type="match status" value="1"/>
</dbReference>
<feature type="binding site" evidence="11">
    <location>
        <begin position="9"/>
        <end position="14"/>
    </location>
    <ligand>
        <name>FAD</name>
        <dbReference type="ChEBI" id="CHEBI:57692"/>
    </ligand>
</feature>
<keyword evidence="6 11" id="KW-0819">tRNA processing</keyword>
<dbReference type="PANTHER" id="PTHR11806">
    <property type="entry name" value="GLUCOSE INHIBITED DIVISION PROTEIN A"/>
    <property type="match status" value="1"/>
</dbReference>
<feature type="binding site" evidence="11">
    <location>
        <begin position="268"/>
        <end position="282"/>
    </location>
    <ligand>
        <name>NAD(+)</name>
        <dbReference type="ChEBI" id="CHEBI:57540"/>
    </ligand>
</feature>
<evidence type="ECO:0000256" key="7">
    <source>
        <dbReference type="ARBA" id="ARBA00022827"/>
    </source>
</evidence>
<sequence>MYFDIIVVGAGHAGSEAAAVSAKLGSNTLLLTTNTNNIAKMSCNPAMGGIAKGQIIKEIDALGGASGIITDRSLIQFRMLNKSKGPAMWSPRAQCERIKFSKNWKSALKQINNLEIRKATIIDFLIINNKIIGVKSIIGQKFFGKAVILAAGTFLNGRIYIGNKKTEGGRLSEKPILGLTKKLENMGFFSGRLKTGTSPRVYSRSLNYSKMKTQYGDIQIEYFSYLKKKTKSKQNICYITYTNKQVHELIRKNIYLSPLYNGNVQSLGPRYCPSIEEKIYRFPTKTRHQIFVEPEGTNYIEMYINGFSTSLPIDIQEKALLKIPGFEKAKILKPGYAIEYDYFNPIQLKKNLETKRIRNLFFAGQINGTTGYEEAAAQGLLAGINAHLKIKKKKPLILKRNEAYIGVLIDDLINKGTQEPYRMFTSRAEYRLLLRQDNAEKRLMPIAYKLGLISNNIIDNLRSQTNKINSCINYLNIRNKMKEIENKNKKLNKEILKKVYINMKYKVYIKKEEKNIKKISKLNKLRIPKNFNFYQMKSLSKEAIEKFSKFRPKNIGEAIKISGISHSDLNNFLFYIRS</sequence>
<dbReference type="FunFam" id="3.50.50.60:FF:000002">
    <property type="entry name" value="tRNA uridine 5-carboxymethylaminomethyl modification enzyme MnmG"/>
    <property type="match status" value="1"/>
</dbReference>
<evidence type="ECO:0000256" key="6">
    <source>
        <dbReference type="ARBA" id="ARBA00022694"/>
    </source>
</evidence>
<evidence type="ECO:0000256" key="3">
    <source>
        <dbReference type="ARBA" id="ARBA00007653"/>
    </source>
</evidence>
<dbReference type="InterPro" id="IPR004416">
    <property type="entry name" value="MnmG"/>
</dbReference>
<dbReference type="SMART" id="SM01228">
    <property type="entry name" value="GIDA_assoc_3"/>
    <property type="match status" value="1"/>
</dbReference>
<evidence type="ECO:0000256" key="2">
    <source>
        <dbReference type="ARBA" id="ARBA00003717"/>
    </source>
</evidence>
<dbReference type="PROSITE" id="PS01280">
    <property type="entry name" value="GIDA_1"/>
    <property type="match status" value="1"/>
</dbReference>
<evidence type="ECO:0000259" key="12">
    <source>
        <dbReference type="SMART" id="SM01228"/>
    </source>
</evidence>
<comment type="caution">
    <text evidence="11">Lacks conserved residue(s) required for the propagation of feature annotation.</text>
</comment>
<dbReference type="FunFam" id="1.10.150.570:FF:000001">
    <property type="entry name" value="tRNA uridine 5-carboxymethylaminomethyl modification enzyme MnmG"/>
    <property type="match status" value="1"/>
</dbReference>
<evidence type="ECO:0000256" key="9">
    <source>
        <dbReference type="ARBA" id="ARBA00025948"/>
    </source>
</evidence>
<dbReference type="EMBL" id="CP028359">
    <property type="protein sequence ID" value="AXN02611.1"/>
    <property type="molecule type" value="Genomic_DNA"/>
</dbReference>
<dbReference type="GO" id="GO:0050660">
    <property type="term" value="F:flavin adenine dinucleotide binding"/>
    <property type="evidence" value="ECO:0007669"/>
    <property type="project" value="UniProtKB-UniRule"/>
</dbReference>
<evidence type="ECO:0000256" key="1">
    <source>
        <dbReference type="ARBA" id="ARBA00001974"/>
    </source>
</evidence>
<evidence type="ECO:0000256" key="5">
    <source>
        <dbReference type="ARBA" id="ARBA00022630"/>
    </source>
</evidence>
<dbReference type="SUPFAM" id="SSF51905">
    <property type="entry name" value="FAD/NAD(P)-binding domain"/>
    <property type="match status" value="1"/>
</dbReference>
<comment type="cofactor">
    <cofactor evidence="1 11">
        <name>FAD</name>
        <dbReference type="ChEBI" id="CHEBI:57692"/>
    </cofactor>
</comment>
<evidence type="ECO:0000256" key="8">
    <source>
        <dbReference type="ARBA" id="ARBA00023027"/>
    </source>
</evidence>
<proteinExistence type="inferred from homology"/>
<evidence type="ECO:0000313" key="13">
    <source>
        <dbReference type="EMBL" id="AXN02611.1"/>
    </source>
</evidence>
<dbReference type="GO" id="GO:0005829">
    <property type="term" value="C:cytosol"/>
    <property type="evidence" value="ECO:0007669"/>
    <property type="project" value="TreeGrafter"/>
</dbReference>
<dbReference type="GO" id="GO:0030488">
    <property type="term" value="P:tRNA methylation"/>
    <property type="evidence" value="ECO:0007669"/>
    <property type="project" value="TreeGrafter"/>
</dbReference>
<evidence type="ECO:0000256" key="4">
    <source>
        <dbReference type="ARBA" id="ARBA00020461"/>
    </source>
</evidence>
<keyword evidence="8 11" id="KW-0520">NAD</keyword>
<dbReference type="OrthoDB" id="9815560at2"/>
<dbReference type="InterPro" id="IPR047001">
    <property type="entry name" value="MnmG_C_subdom"/>
</dbReference>
<dbReference type="GO" id="GO:0002098">
    <property type="term" value="P:tRNA wobble uridine modification"/>
    <property type="evidence" value="ECO:0007669"/>
    <property type="project" value="InterPro"/>
</dbReference>
<dbReference type="PANTHER" id="PTHR11806:SF0">
    <property type="entry name" value="PROTEIN MTO1 HOMOLOG, MITOCHONDRIAL"/>
    <property type="match status" value="1"/>
</dbReference>
<organism evidence="13 14">
    <name type="scientific">Candidatus Karelsulcia muelleri</name>
    <dbReference type="NCBI Taxonomy" id="336810"/>
    <lineage>
        <taxon>Bacteria</taxon>
        <taxon>Pseudomonadati</taxon>
        <taxon>Bacteroidota</taxon>
        <taxon>Flavobacteriia</taxon>
        <taxon>Flavobacteriales</taxon>
        <taxon>Candidatus Karelsulcia</taxon>
    </lineage>
</organism>